<dbReference type="Proteomes" id="UP000019149">
    <property type="component" value="Unassembled WGS sequence"/>
</dbReference>
<dbReference type="AlphaFoldDB" id="W6UN85"/>
<accession>W6UN85</accession>
<name>W6UN85_ECHGR</name>
<comment type="caution">
    <text evidence="2">The sequence shown here is derived from an EMBL/GenBank/DDBJ whole genome shotgun (WGS) entry which is preliminary data.</text>
</comment>
<organism evidence="2 3">
    <name type="scientific">Echinococcus granulosus</name>
    <name type="common">Hydatid tapeworm</name>
    <dbReference type="NCBI Taxonomy" id="6210"/>
    <lineage>
        <taxon>Eukaryota</taxon>
        <taxon>Metazoa</taxon>
        <taxon>Spiralia</taxon>
        <taxon>Lophotrochozoa</taxon>
        <taxon>Platyhelminthes</taxon>
        <taxon>Cestoda</taxon>
        <taxon>Eucestoda</taxon>
        <taxon>Cyclophyllidea</taxon>
        <taxon>Taeniidae</taxon>
        <taxon>Echinococcus</taxon>
        <taxon>Echinococcus granulosus group</taxon>
    </lineage>
</organism>
<sequence>MVEHVSFRTEKYAATAKRSENAPTAFNHHDPDT</sequence>
<feature type="compositionally biased region" description="Basic and acidic residues" evidence="1">
    <location>
        <begin position="1"/>
        <end position="11"/>
    </location>
</feature>
<dbReference type="EMBL" id="APAU02000040">
    <property type="protein sequence ID" value="EUB59657.1"/>
    <property type="molecule type" value="Genomic_DNA"/>
</dbReference>
<protein>
    <submittedName>
        <fullName evidence="2">Uncharacterized protein</fullName>
    </submittedName>
</protein>
<feature type="region of interest" description="Disordered" evidence="1">
    <location>
        <begin position="1"/>
        <end position="33"/>
    </location>
</feature>
<dbReference type="GeneID" id="36341134"/>
<evidence type="ECO:0000313" key="2">
    <source>
        <dbReference type="EMBL" id="EUB59657.1"/>
    </source>
</evidence>
<reference evidence="2 3" key="1">
    <citation type="journal article" date="2013" name="Nat. Genet.">
        <title>The genome of the hydatid tapeworm Echinococcus granulosus.</title>
        <authorList>
            <person name="Zheng H."/>
            <person name="Zhang W."/>
            <person name="Zhang L."/>
            <person name="Zhang Z."/>
            <person name="Li J."/>
            <person name="Lu G."/>
            <person name="Zhu Y."/>
            <person name="Wang Y."/>
            <person name="Huang Y."/>
            <person name="Liu J."/>
            <person name="Kang H."/>
            <person name="Chen J."/>
            <person name="Wang L."/>
            <person name="Chen A."/>
            <person name="Yu S."/>
            <person name="Gao Z."/>
            <person name="Jin L."/>
            <person name="Gu W."/>
            <person name="Wang Z."/>
            <person name="Zhao L."/>
            <person name="Shi B."/>
            <person name="Wen H."/>
            <person name="Lin R."/>
            <person name="Jones M.K."/>
            <person name="Brejova B."/>
            <person name="Vinar T."/>
            <person name="Zhao G."/>
            <person name="McManus D.P."/>
            <person name="Chen Z."/>
            <person name="Zhou Y."/>
            <person name="Wang S."/>
        </authorList>
    </citation>
    <scope>NUCLEOTIDE SEQUENCE [LARGE SCALE GENOMIC DNA]</scope>
</reference>
<evidence type="ECO:0000313" key="3">
    <source>
        <dbReference type="Proteomes" id="UP000019149"/>
    </source>
</evidence>
<proteinExistence type="predicted"/>
<evidence type="ECO:0000256" key="1">
    <source>
        <dbReference type="SAM" id="MobiDB-lite"/>
    </source>
</evidence>
<dbReference type="RefSeq" id="XP_024350853.1">
    <property type="nucleotide sequence ID" value="XM_024494668.1"/>
</dbReference>
<keyword evidence="3" id="KW-1185">Reference proteome</keyword>
<gene>
    <name evidence="2" type="ORF">EGR_05419</name>
</gene>
<dbReference type="CTD" id="36341134"/>
<dbReference type="KEGG" id="egl:EGR_05419"/>